<dbReference type="PANTHER" id="PTHR42785:SF1">
    <property type="entry name" value="DNA TOPOISOMERASE"/>
    <property type="match status" value="1"/>
</dbReference>
<dbReference type="GO" id="GO:0003677">
    <property type="term" value="F:DNA binding"/>
    <property type="evidence" value="ECO:0007669"/>
    <property type="project" value="UniProtKB-UniRule"/>
</dbReference>
<proteinExistence type="inferred from homology"/>
<dbReference type="InterPro" id="IPR034149">
    <property type="entry name" value="TOPRIM_TopoI"/>
</dbReference>
<name>A0A1Z5J6X4_FISSO</name>
<dbReference type="Gene3D" id="1.10.290.10">
    <property type="entry name" value="Topoisomerase I, domain 4"/>
    <property type="match status" value="1"/>
</dbReference>
<dbReference type="PRINTS" id="PR00417">
    <property type="entry name" value="PRTPISMRASEI"/>
</dbReference>
<evidence type="ECO:0000256" key="2">
    <source>
        <dbReference type="ARBA" id="ARBA00009446"/>
    </source>
</evidence>
<evidence type="ECO:0000256" key="5">
    <source>
        <dbReference type="ARBA" id="ARBA00022842"/>
    </source>
</evidence>
<evidence type="ECO:0000313" key="15">
    <source>
        <dbReference type="EMBL" id="GAX09699.1"/>
    </source>
</evidence>
<dbReference type="Gene3D" id="3.40.50.140">
    <property type="match status" value="1"/>
</dbReference>
<evidence type="ECO:0000256" key="10">
    <source>
        <dbReference type="SAM" id="MobiDB-lite"/>
    </source>
</evidence>
<dbReference type="InterPro" id="IPR013824">
    <property type="entry name" value="Topo_IA_cen_sub1"/>
</dbReference>
<dbReference type="EMBL" id="BDSP01000011">
    <property type="protein sequence ID" value="GAX09699.1"/>
    <property type="molecule type" value="Genomic_DNA"/>
</dbReference>
<dbReference type="PANTHER" id="PTHR42785">
    <property type="entry name" value="DNA TOPOISOMERASE, TYPE IA, CORE"/>
    <property type="match status" value="1"/>
</dbReference>
<dbReference type="SMART" id="SM00436">
    <property type="entry name" value="TOP1Bc"/>
    <property type="match status" value="1"/>
</dbReference>
<evidence type="ECO:0000256" key="8">
    <source>
        <dbReference type="ARBA" id="ARBA00023235"/>
    </source>
</evidence>
<comment type="caution">
    <text evidence="15">The sequence shown here is derived from an EMBL/GenBank/DDBJ whole genome shotgun (WGS) entry which is preliminary data.</text>
</comment>
<evidence type="ECO:0000259" key="13">
    <source>
        <dbReference type="PROSITE" id="PS50880"/>
    </source>
</evidence>
<feature type="chain" id="PRO_5013323576" description="DNA topoisomerase" evidence="11">
    <location>
        <begin position="24"/>
        <end position="1273"/>
    </location>
</feature>
<reference evidence="15 16" key="1">
    <citation type="journal article" date="2015" name="Plant Cell">
        <title>Oil accumulation by the oleaginous diatom Fistulifera solaris as revealed by the genome and transcriptome.</title>
        <authorList>
            <person name="Tanaka T."/>
            <person name="Maeda Y."/>
            <person name="Veluchamy A."/>
            <person name="Tanaka M."/>
            <person name="Abida H."/>
            <person name="Marechal E."/>
            <person name="Bowler C."/>
            <person name="Muto M."/>
            <person name="Sunaga Y."/>
            <person name="Tanaka M."/>
            <person name="Yoshino T."/>
            <person name="Taniguchi T."/>
            <person name="Fukuda Y."/>
            <person name="Nemoto M."/>
            <person name="Matsumoto M."/>
            <person name="Wong P.S."/>
            <person name="Aburatani S."/>
            <person name="Fujibuchi W."/>
        </authorList>
    </citation>
    <scope>NUCLEOTIDE SEQUENCE [LARGE SCALE GENOMIC DNA]</scope>
    <source>
        <strain evidence="15 16">JPCC DA0580</strain>
    </source>
</reference>
<evidence type="ECO:0000256" key="9">
    <source>
        <dbReference type="PROSITE-ProRule" id="PRU00267"/>
    </source>
</evidence>
<dbReference type="InterPro" id="IPR023406">
    <property type="entry name" value="Topo_IA_AS"/>
</dbReference>
<dbReference type="Pfam" id="PF01751">
    <property type="entry name" value="Toprim"/>
    <property type="match status" value="1"/>
</dbReference>
<feature type="DNA-binding region" description="HMG box" evidence="9">
    <location>
        <begin position="1206"/>
        <end position="1267"/>
    </location>
</feature>
<dbReference type="CDD" id="cd03363">
    <property type="entry name" value="TOPRIM_TopoIA_TopoI"/>
    <property type="match status" value="1"/>
</dbReference>
<feature type="DNA-binding region" description="HMG box" evidence="9">
    <location>
        <begin position="1105"/>
        <end position="1169"/>
    </location>
</feature>
<keyword evidence="11" id="KW-0732">Signal</keyword>
<comment type="similarity">
    <text evidence="2">Belongs to the type IA topoisomerase family.</text>
</comment>
<keyword evidence="16" id="KW-1185">Reference proteome</keyword>
<feature type="domain" description="HMG box" evidence="12">
    <location>
        <begin position="1009"/>
        <end position="1075"/>
    </location>
</feature>
<dbReference type="PROSITE" id="PS50880">
    <property type="entry name" value="TOPRIM"/>
    <property type="match status" value="1"/>
</dbReference>
<dbReference type="PROSITE" id="PS00396">
    <property type="entry name" value="TOPO_IA_1"/>
    <property type="match status" value="1"/>
</dbReference>
<feature type="domain" description="HMG box" evidence="12">
    <location>
        <begin position="1206"/>
        <end position="1267"/>
    </location>
</feature>
<evidence type="ECO:0000256" key="3">
    <source>
        <dbReference type="ARBA" id="ARBA00012891"/>
    </source>
</evidence>
<dbReference type="InterPro" id="IPR028612">
    <property type="entry name" value="Topoisom_1_IA"/>
</dbReference>
<dbReference type="SMART" id="SM00493">
    <property type="entry name" value="TOPRIM"/>
    <property type="match status" value="1"/>
</dbReference>
<feature type="domain" description="Topo IA-type catalytic" evidence="14">
    <location>
        <begin position="213"/>
        <end position="695"/>
    </location>
</feature>
<dbReference type="InterPro" id="IPR036910">
    <property type="entry name" value="HMG_box_dom_sf"/>
</dbReference>
<dbReference type="OrthoDB" id="38765at2759"/>
<evidence type="ECO:0000256" key="11">
    <source>
        <dbReference type="SAM" id="SignalP"/>
    </source>
</evidence>
<feature type="signal peptide" evidence="11">
    <location>
        <begin position="1"/>
        <end position="23"/>
    </location>
</feature>
<dbReference type="InterPro" id="IPR013497">
    <property type="entry name" value="Topo_IA_cen"/>
</dbReference>
<dbReference type="GO" id="GO:0003917">
    <property type="term" value="F:DNA topoisomerase type I (single strand cut, ATP-independent) activity"/>
    <property type="evidence" value="ECO:0007669"/>
    <property type="project" value="UniProtKB-EC"/>
</dbReference>
<evidence type="ECO:0000259" key="12">
    <source>
        <dbReference type="PROSITE" id="PS50118"/>
    </source>
</evidence>
<evidence type="ECO:0000256" key="4">
    <source>
        <dbReference type="ARBA" id="ARBA00022723"/>
    </source>
</evidence>
<dbReference type="Pfam" id="PF00505">
    <property type="entry name" value="HMG_box"/>
    <property type="match status" value="3"/>
</dbReference>
<comment type="catalytic activity">
    <reaction evidence="1">
        <text>ATP-independent breakage of single-stranded DNA, followed by passage and rejoining.</text>
        <dbReference type="EC" id="5.6.2.1"/>
    </reaction>
</comment>
<protein>
    <recommendedName>
        <fullName evidence="3">DNA topoisomerase</fullName>
        <ecNumber evidence="3">5.6.2.1</ecNumber>
    </recommendedName>
</protein>
<dbReference type="EC" id="5.6.2.1" evidence="3"/>
<dbReference type="Gene3D" id="1.10.30.10">
    <property type="entry name" value="High mobility group box domain"/>
    <property type="match status" value="3"/>
</dbReference>
<evidence type="ECO:0000313" key="16">
    <source>
        <dbReference type="Proteomes" id="UP000198406"/>
    </source>
</evidence>
<feature type="region of interest" description="Disordered" evidence="10">
    <location>
        <begin position="595"/>
        <end position="614"/>
    </location>
</feature>
<dbReference type="NCBIfam" id="TIGR01051">
    <property type="entry name" value="topA_bact"/>
    <property type="match status" value="1"/>
</dbReference>
<evidence type="ECO:0000256" key="1">
    <source>
        <dbReference type="ARBA" id="ARBA00000213"/>
    </source>
</evidence>
<dbReference type="SMART" id="SM00437">
    <property type="entry name" value="TOP1Ac"/>
    <property type="match status" value="1"/>
</dbReference>
<feature type="region of interest" description="Disordered" evidence="10">
    <location>
        <begin position="1085"/>
        <end position="1104"/>
    </location>
</feature>
<dbReference type="CDD" id="cd00186">
    <property type="entry name" value="TOP1Ac"/>
    <property type="match status" value="1"/>
</dbReference>
<dbReference type="CDD" id="cd00084">
    <property type="entry name" value="HMG-box_SF"/>
    <property type="match status" value="3"/>
</dbReference>
<dbReference type="SUPFAM" id="SSF47095">
    <property type="entry name" value="HMG-box"/>
    <property type="match status" value="3"/>
</dbReference>
<dbReference type="GO" id="GO:0006265">
    <property type="term" value="P:DNA topological change"/>
    <property type="evidence" value="ECO:0007669"/>
    <property type="project" value="InterPro"/>
</dbReference>
<dbReference type="PROSITE" id="PS52039">
    <property type="entry name" value="TOPO_IA_2"/>
    <property type="match status" value="1"/>
</dbReference>
<dbReference type="InterPro" id="IPR013826">
    <property type="entry name" value="Topo_IA_cen_sub3"/>
</dbReference>
<keyword evidence="9" id="KW-0539">Nucleus</keyword>
<dbReference type="GO" id="GO:0046872">
    <property type="term" value="F:metal ion binding"/>
    <property type="evidence" value="ECO:0007669"/>
    <property type="project" value="UniProtKB-KW"/>
</dbReference>
<evidence type="ECO:0000256" key="6">
    <source>
        <dbReference type="ARBA" id="ARBA00023029"/>
    </source>
</evidence>
<dbReference type="HAMAP" id="MF_00952">
    <property type="entry name" value="Topoisom_1_prok"/>
    <property type="match status" value="1"/>
</dbReference>
<organism evidence="15 16">
    <name type="scientific">Fistulifera solaris</name>
    <name type="common">Oleaginous diatom</name>
    <dbReference type="NCBI Taxonomy" id="1519565"/>
    <lineage>
        <taxon>Eukaryota</taxon>
        <taxon>Sar</taxon>
        <taxon>Stramenopiles</taxon>
        <taxon>Ochrophyta</taxon>
        <taxon>Bacillariophyta</taxon>
        <taxon>Bacillariophyceae</taxon>
        <taxon>Bacillariophycidae</taxon>
        <taxon>Naviculales</taxon>
        <taxon>Naviculaceae</taxon>
        <taxon>Fistulifera</taxon>
    </lineage>
</organism>
<dbReference type="InterPro" id="IPR003601">
    <property type="entry name" value="Topo_IA_2"/>
</dbReference>
<dbReference type="InterPro" id="IPR013825">
    <property type="entry name" value="Topo_IA_cen_sub2"/>
</dbReference>
<dbReference type="Proteomes" id="UP000198406">
    <property type="component" value="Unassembled WGS sequence"/>
</dbReference>
<keyword evidence="7 9" id="KW-0238">DNA-binding</keyword>
<dbReference type="Gene3D" id="2.70.20.10">
    <property type="entry name" value="Topoisomerase I, domain 3"/>
    <property type="match status" value="1"/>
</dbReference>
<dbReference type="AlphaFoldDB" id="A0A1Z5J6X4"/>
<dbReference type="InterPro" id="IPR006171">
    <property type="entry name" value="TOPRIM_dom"/>
</dbReference>
<dbReference type="Pfam" id="PF13368">
    <property type="entry name" value="Toprim_C_rpt"/>
    <property type="match status" value="2"/>
</dbReference>
<dbReference type="Gene3D" id="1.10.460.10">
    <property type="entry name" value="Topoisomerase I, domain 2"/>
    <property type="match status" value="1"/>
</dbReference>
<keyword evidence="5" id="KW-0460">Magnesium</keyword>
<dbReference type="InterPro" id="IPR009071">
    <property type="entry name" value="HMG_box_dom"/>
</dbReference>
<feature type="DNA-binding region" description="HMG box" evidence="9">
    <location>
        <begin position="1009"/>
        <end position="1075"/>
    </location>
</feature>
<dbReference type="PROSITE" id="PS50118">
    <property type="entry name" value="HMG_BOX_2"/>
    <property type="match status" value="3"/>
</dbReference>
<dbReference type="InParanoid" id="A0A1Z5J6X4"/>
<accession>A0A1Z5J6X4</accession>
<keyword evidence="6" id="KW-0799">Topoisomerase</keyword>
<dbReference type="SMART" id="SM00398">
    <property type="entry name" value="HMG"/>
    <property type="match status" value="3"/>
</dbReference>
<dbReference type="GO" id="GO:0005634">
    <property type="term" value="C:nucleus"/>
    <property type="evidence" value="ECO:0007669"/>
    <property type="project" value="UniProtKB-UniRule"/>
</dbReference>
<dbReference type="InterPro" id="IPR005733">
    <property type="entry name" value="TopoI_bac-type"/>
</dbReference>
<evidence type="ECO:0000259" key="14">
    <source>
        <dbReference type="PROSITE" id="PS52039"/>
    </source>
</evidence>
<feature type="domain" description="Toprim" evidence="13">
    <location>
        <begin position="66"/>
        <end position="197"/>
    </location>
</feature>
<feature type="domain" description="HMG box" evidence="12">
    <location>
        <begin position="1105"/>
        <end position="1169"/>
    </location>
</feature>
<evidence type="ECO:0000256" key="7">
    <source>
        <dbReference type="ARBA" id="ARBA00023125"/>
    </source>
</evidence>
<dbReference type="SUPFAM" id="SSF56712">
    <property type="entry name" value="Prokaryotic type I DNA topoisomerase"/>
    <property type="match status" value="1"/>
</dbReference>
<feature type="region of interest" description="Disordered" evidence="10">
    <location>
        <begin position="520"/>
        <end position="540"/>
    </location>
</feature>
<gene>
    <name evidence="15" type="ORF">FisN_19Lh168</name>
</gene>
<dbReference type="InterPro" id="IPR023405">
    <property type="entry name" value="Topo_IA_core_domain"/>
</dbReference>
<dbReference type="InterPro" id="IPR000380">
    <property type="entry name" value="Topo_IA"/>
</dbReference>
<keyword evidence="4" id="KW-0479">Metal-binding</keyword>
<dbReference type="InterPro" id="IPR003602">
    <property type="entry name" value="Topo_IA_DNA-bd_dom"/>
</dbReference>
<dbReference type="Pfam" id="PF01131">
    <property type="entry name" value="Topoisom_bac"/>
    <property type="match status" value="1"/>
</dbReference>
<dbReference type="InterPro" id="IPR025589">
    <property type="entry name" value="Toprim_C_rpt"/>
</dbReference>
<sequence>MAYIISQALALFFTVMMHPVVMVASFHQPRTFFVRTTYRLPSNTVSILFANARRSSSAVRSKERPYRLLIVESPSKCNTIAKILSKYVEEKGLSFDYQVLSCMGHIRDLSQKKINDDQGDFPYPVAGVDLRNAAYLPSYVLIPGKEKIVSQLRSAASSAERVLLATDPDREGEAMAWHLTQVLDPNVQMERVTFTEITPTAIAAAVEKPTNVNPHLVRAQETRRILDRLAGFTVSPVLWKKIAPGLSAGRVQSVGMALTVQRERERLMFQSIDYASISGVFIDERKNQINAKLVSIGETPVANSAKDLENEAKIHLDIDNASSWVHEWMGASEWVVKTVESRPRQTSPPEPYKTSTLQQDAVRRLGISVQQTMRAAQRLYEQGLISYMRTDSTHLSDDVESVIKETVVHEFGTDQHLSKSDKAVKKKKKDSKFAQEAHEAIRPTIQPDGRFIAPDLLDLSLPEVERSLYRVIYRRTLACRMPPLVTNQTTAIIEGIMEDGLTVNFRASGSVVLDPGFTRAYGRDDDNNDDDYGQLPPIQGGQKIQAHNLTAANHQTQPPPRYTEASFVKELEALGVGRPSTYASTIQILRDRAYVGSPASSSSPPRNSRKAVSGPAISAIRAAGGDEFTGGGARGPMVPSLTAFVVCTLLEKHCPSYVDPDFTARMEERLDQIASGEIDSEEDRKQYLNEFYAGEKGLAAQVKRIDETVTADDARRARLPNLLDDNGEQGTEDVGLFVGPWGPYVQIVSQNGLDKPSSAPLPAGMAADLSTITPSVLKALLSARQDGGLLLGNHPDNEKPIYLKTGRFGAYLQLGDDEDSSTHSLPRQKAIMRDLDDLNPDTEGIDLAQMLGLTFEEAVGYVSLPRTVCTLEELPITASIGPYGPYLKYNNSFVSLDPKDGDVLSVDTDVAIRVVTDGIINGKAKSSRGVIAELGEKDGHVVAVKKGRYGSYLNWKKVNAKLPAEYAGNPSDIPLELAWDLIKEKDSPSAGGTSLKASKTKGIVLPRAPKRPLSAYLHFCAAKRPEVAETTPKLGEISKKLAKLWAELGDSDRDIYLELAATAKEEYSQARARWEQDCQKILNESKGSQPRGRMTMSSTRAKEGPKRPLSAYLHFCAAKRPEVAKDGRNLGEISKELARLWASTLDRSEYEMLAEEDKKRYDRELQLQTKGNRRGTSSAEIKHTAQDEVHLKSTAAEEFASKKLATVRSPSAYMIFCKEVRPQMIDEKTGEKLPFGEASKRIATMWKECDVNVKQRFEKMAAEEKERMLLVNG</sequence>
<keyword evidence="8 15" id="KW-0413">Isomerase</keyword>